<dbReference type="EMBL" id="JAGSOY010000002">
    <property type="protein sequence ID" value="MBU2709693.1"/>
    <property type="molecule type" value="Genomic_DNA"/>
</dbReference>
<accession>A0ABS5Z6X7</accession>
<evidence type="ECO:0000313" key="2">
    <source>
        <dbReference type="EMBL" id="MBU2709693.1"/>
    </source>
</evidence>
<feature type="domain" description="HDOD" evidence="1">
    <location>
        <begin position="23"/>
        <end position="209"/>
    </location>
</feature>
<dbReference type="Pfam" id="PF08668">
    <property type="entry name" value="HDOD"/>
    <property type="match status" value="1"/>
</dbReference>
<evidence type="ECO:0000259" key="1">
    <source>
        <dbReference type="PROSITE" id="PS51833"/>
    </source>
</evidence>
<organism evidence="2 3">
    <name type="scientific">Zooshikella harenae</name>
    <dbReference type="NCBI Taxonomy" id="2827238"/>
    <lineage>
        <taxon>Bacteria</taxon>
        <taxon>Pseudomonadati</taxon>
        <taxon>Pseudomonadota</taxon>
        <taxon>Gammaproteobacteria</taxon>
        <taxon>Oceanospirillales</taxon>
        <taxon>Zooshikellaceae</taxon>
        <taxon>Zooshikella</taxon>
    </lineage>
</organism>
<dbReference type="CDD" id="cd00077">
    <property type="entry name" value="HDc"/>
    <property type="match status" value="1"/>
</dbReference>
<dbReference type="SUPFAM" id="SSF109604">
    <property type="entry name" value="HD-domain/PDEase-like"/>
    <property type="match status" value="1"/>
</dbReference>
<dbReference type="InterPro" id="IPR003607">
    <property type="entry name" value="HD/PDEase_dom"/>
</dbReference>
<protein>
    <submittedName>
        <fullName evidence="2">HDOD domain-containing protein</fullName>
    </submittedName>
</protein>
<dbReference type="PROSITE" id="PS51833">
    <property type="entry name" value="HDOD"/>
    <property type="match status" value="1"/>
</dbReference>
<evidence type="ECO:0000313" key="3">
    <source>
        <dbReference type="Proteomes" id="UP000690515"/>
    </source>
</evidence>
<comment type="caution">
    <text evidence="2">The sequence shown here is derived from an EMBL/GenBank/DDBJ whole genome shotgun (WGS) entry which is preliminary data.</text>
</comment>
<name>A0ABS5Z6X7_9GAMM</name>
<proteinExistence type="predicted"/>
<dbReference type="RefSeq" id="WP_215817862.1">
    <property type="nucleotide sequence ID" value="NZ_JAGSOY010000002.1"/>
</dbReference>
<dbReference type="PANTHER" id="PTHR33525">
    <property type="match status" value="1"/>
</dbReference>
<keyword evidence="3" id="KW-1185">Reference proteome</keyword>
<gene>
    <name evidence="2" type="ORF">KCG35_01325</name>
</gene>
<dbReference type="Gene3D" id="1.10.3210.10">
    <property type="entry name" value="Hypothetical protein af1432"/>
    <property type="match status" value="1"/>
</dbReference>
<dbReference type="InterPro" id="IPR052340">
    <property type="entry name" value="RNase_Y/CdgJ"/>
</dbReference>
<reference evidence="2 3" key="1">
    <citation type="submission" date="2021-04" db="EMBL/GenBank/DDBJ databases">
        <authorList>
            <person name="Pira H."/>
            <person name="Risdian C."/>
            <person name="Wink J."/>
        </authorList>
    </citation>
    <scope>NUCLEOTIDE SEQUENCE [LARGE SCALE GENOMIC DNA]</scope>
    <source>
        <strain evidence="2 3">WH53</strain>
    </source>
</reference>
<dbReference type="Proteomes" id="UP000690515">
    <property type="component" value="Unassembled WGS sequence"/>
</dbReference>
<sequence length="277" mass="30568">MANLAEQILTELTEAIENEELFMPTLPEVALKIRETAEDPEVDVQTLAKVVSNDAAISARIIKIVNSPLMRASREIDNITMAVNRLGITYTANLATGLAMEQMFQATSDVVDKILRSVWQHSTEVAGISHVLCKHFTRLMPDQATLAGLLHQIGVLPILTYVEEKGTIPDSISLSQVIEKVHPRLGTRILRAWDFPENIAVVPSQYTNFGRDSNSVDYVDIVMVANLQTLAGTGHPYTQLDWTQIKAFEKLGINPVDEEGEGEDLTAEMDAAMSLLQ</sequence>
<dbReference type="PANTHER" id="PTHR33525:SF3">
    <property type="entry name" value="RIBONUCLEASE Y"/>
    <property type="match status" value="1"/>
</dbReference>
<dbReference type="InterPro" id="IPR013976">
    <property type="entry name" value="HDOD"/>
</dbReference>